<dbReference type="Pfam" id="PF15059">
    <property type="entry name" value="Speriolin_C"/>
    <property type="match status" value="1"/>
</dbReference>
<dbReference type="Proteomes" id="UP000053872">
    <property type="component" value="Unassembled WGS sequence"/>
</dbReference>
<dbReference type="GO" id="GO:0016020">
    <property type="term" value="C:membrane"/>
    <property type="evidence" value="ECO:0007669"/>
    <property type="project" value="GOC"/>
</dbReference>
<dbReference type="GO" id="GO:0005737">
    <property type="term" value="C:cytoplasm"/>
    <property type="evidence" value="ECO:0007669"/>
    <property type="project" value="TreeGrafter"/>
</dbReference>
<organism evidence="2 3">
    <name type="scientific">Columba livia</name>
    <name type="common">Rock dove</name>
    <dbReference type="NCBI Taxonomy" id="8932"/>
    <lineage>
        <taxon>Eukaryota</taxon>
        <taxon>Metazoa</taxon>
        <taxon>Chordata</taxon>
        <taxon>Craniata</taxon>
        <taxon>Vertebrata</taxon>
        <taxon>Euteleostomi</taxon>
        <taxon>Archelosauria</taxon>
        <taxon>Archosauria</taxon>
        <taxon>Dinosauria</taxon>
        <taxon>Saurischia</taxon>
        <taxon>Theropoda</taxon>
        <taxon>Coelurosauria</taxon>
        <taxon>Aves</taxon>
        <taxon>Neognathae</taxon>
        <taxon>Neoaves</taxon>
        <taxon>Columbimorphae</taxon>
        <taxon>Columbiformes</taxon>
        <taxon>Columbidae</taxon>
        <taxon>Columba</taxon>
    </lineage>
</organism>
<dbReference type="EMBL" id="AKCR02000442">
    <property type="protein sequence ID" value="PKK17102.1"/>
    <property type="molecule type" value="Genomic_DNA"/>
</dbReference>
<name>A0A2I0LI43_COLLI</name>
<proteinExistence type="predicted"/>
<evidence type="ECO:0000313" key="3">
    <source>
        <dbReference type="Proteomes" id="UP000053872"/>
    </source>
</evidence>
<dbReference type="AlphaFoldDB" id="A0A2I0LI43"/>
<evidence type="ECO:0000313" key="2">
    <source>
        <dbReference type="EMBL" id="PKK17102.1"/>
    </source>
</evidence>
<dbReference type="InterPro" id="IPR038772">
    <property type="entry name" value="Sph/SMPD2-like"/>
</dbReference>
<dbReference type="PANTHER" id="PTHR16320">
    <property type="entry name" value="SPHINGOMYELINASE FAMILY MEMBER"/>
    <property type="match status" value="1"/>
</dbReference>
<evidence type="ECO:0000259" key="1">
    <source>
        <dbReference type="Pfam" id="PF15059"/>
    </source>
</evidence>
<accession>A0A2I0LI43</accession>
<feature type="domain" description="Speriolin C-terminal" evidence="1">
    <location>
        <begin position="2"/>
        <end position="38"/>
    </location>
</feature>
<comment type="caution">
    <text evidence="2">The sequence shown here is derived from an EMBL/GenBank/DDBJ whole genome shotgun (WGS) entry which is preliminary data.</text>
</comment>
<dbReference type="InterPro" id="IPR029384">
    <property type="entry name" value="Speriolin_C"/>
</dbReference>
<dbReference type="InParanoid" id="A0A2I0LI43"/>
<protein>
    <submittedName>
        <fullName evidence="2">Sphingomyelin phosphodiesterase 3-like</fullName>
    </submittedName>
</protein>
<gene>
    <name evidence="2" type="ORF">A306_00015003</name>
</gene>
<reference evidence="2 3" key="1">
    <citation type="journal article" date="2013" name="Science">
        <title>Genomic diversity and evolution of the head crest in the rock pigeon.</title>
        <authorList>
            <person name="Shapiro M.D."/>
            <person name="Kronenberg Z."/>
            <person name="Li C."/>
            <person name="Domyan E.T."/>
            <person name="Pan H."/>
            <person name="Campbell M."/>
            <person name="Tan H."/>
            <person name="Huff C.D."/>
            <person name="Hu H."/>
            <person name="Vickrey A.I."/>
            <person name="Nielsen S.C."/>
            <person name="Stringham S.A."/>
            <person name="Hu H."/>
            <person name="Willerslev E."/>
            <person name="Gilbert M.T."/>
            <person name="Yandell M."/>
            <person name="Zhang G."/>
            <person name="Wang J."/>
        </authorList>
    </citation>
    <scope>NUCLEOTIDE SEQUENCE [LARGE SCALE GENOMIC DNA]</scope>
    <source>
        <tissue evidence="2">Blood</tissue>
    </source>
</reference>
<sequence length="183" mass="21150">MVYQLDRRMLAHVFPTRQRFYGFTVSNIPEKIMRNRGRWREVRAEKRYGQGTSDELNQRHQLFQLYQDPCRRGAGLDAPWAIGTLLNYLRIYEEPVSTPEKMRRTLSQPGGRQRYLAGPILASGEPDPLAPGPWRGRRVDYIVYRQHRGARTEVAGVSVITQLATRSDHLPVALRLRVAPDQP</sequence>
<keyword evidence="3" id="KW-1185">Reference proteome</keyword>
<dbReference type="GO" id="GO:0004767">
    <property type="term" value="F:sphingomyelin phosphodiesterase activity"/>
    <property type="evidence" value="ECO:0007669"/>
    <property type="project" value="InterPro"/>
</dbReference>
<dbReference type="GO" id="GO:0006684">
    <property type="term" value="P:sphingomyelin metabolic process"/>
    <property type="evidence" value="ECO:0007669"/>
    <property type="project" value="TreeGrafter"/>
</dbReference>
<dbReference type="PANTHER" id="PTHR16320:SF9">
    <property type="entry name" value="SPHINGOMYELIN PHOSPHODIESTERASE 5"/>
    <property type="match status" value="1"/>
</dbReference>